<comment type="caution">
    <text evidence="1">The sequence shown here is derived from an EMBL/GenBank/DDBJ whole genome shotgun (WGS) entry which is preliminary data.</text>
</comment>
<accession>A0A5J4P9J0</accession>
<proteinExistence type="predicted"/>
<dbReference type="EMBL" id="SNRY01010546">
    <property type="protein sequence ID" value="KAA6305628.1"/>
    <property type="molecule type" value="Genomic_DNA"/>
</dbReference>
<name>A0A5J4P9J0_9ZZZZ</name>
<evidence type="ECO:0000313" key="1">
    <source>
        <dbReference type="EMBL" id="KAA6305628.1"/>
    </source>
</evidence>
<sequence>KDYKSIDAYLKTEIGLTEENMAALKGLLLE</sequence>
<reference evidence="1" key="1">
    <citation type="submission" date="2019-03" db="EMBL/GenBank/DDBJ databases">
        <title>Single cell metagenomics reveals metabolic interactions within the superorganism composed of flagellate Streblomastix strix and complex community of Bacteroidetes bacteria on its surface.</title>
        <authorList>
            <person name="Treitli S.C."/>
            <person name="Kolisko M."/>
            <person name="Husnik F."/>
            <person name="Keeling P."/>
            <person name="Hampl V."/>
        </authorList>
    </citation>
    <scope>NUCLEOTIDE SEQUENCE</scope>
    <source>
        <strain evidence="1">STM</strain>
    </source>
</reference>
<organism evidence="1">
    <name type="scientific">termite gut metagenome</name>
    <dbReference type="NCBI Taxonomy" id="433724"/>
    <lineage>
        <taxon>unclassified sequences</taxon>
        <taxon>metagenomes</taxon>
        <taxon>organismal metagenomes</taxon>
    </lineage>
</organism>
<protein>
    <submittedName>
        <fullName evidence="1">Uncharacterized protein</fullName>
    </submittedName>
</protein>
<gene>
    <name evidence="1" type="ORF">EZS27_042720</name>
</gene>
<feature type="non-terminal residue" evidence="1">
    <location>
        <position position="1"/>
    </location>
</feature>
<dbReference type="AlphaFoldDB" id="A0A5J4P9J0"/>